<dbReference type="Proteomes" id="UP000235371">
    <property type="component" value="Unassembled WGS sequence"/>
</dbReference>
<sequence length="520" mass="56837">MHFKHRVTPENTSTFVQKLVESSPIPASSNQAKLVGQGAGFLHRKLSEKAKHHSESWQAKIEETAKRHVEKHVPYPHSPASTTEMLAASSAAAGFAHHASTFPIEKDDQHVYNAPTSRKESSEDQSQAAFSENDQPNANLGPQASGVVTANEAQDGHNSRTVAGELAAESLAFVPHGDSRASNFAPQTNHANNLPPVQAPQNPTAYRKDHLRPLFSNPATSLPSQLQIRPNTSTPPPQHPPPPYPAPNTSTNSFPPCIAEVTVKTMPQIRDIIRQLDAEGFFNPNNIAFLLSQLEMMLKKQGMISMAGGRVGVTVPACMPDDLAFGGGKVEGESNKEADDEDAGYGEGEDAEGSEAEGEREEGEYGDDYNEACPEGEAAYGAGNVQGAMTFKAPEWFTESRPRYSKGCWDTEHWLYRIGELCTRDGVLECAGASAFLQSPLLDSVLKFRDAASTRDSTPNPRYPEEVEQVCESNILIGSSTSRYQNRRRKRIRILRRTQPSQTRISTVDLYPRSGSSRDD</sequence>
<evidence type="ECO:0000256" key="1">
    <source>
        <dbReference type="SAM" id="MobiDB-lite"/>
    </source>
</evidence>
<dbReference type="RefSeq" id="XP_024730073.1">
    <property type="nucleotide sequence ID" value="XM_024883951.1"/>
</dbReference>
<keyword evidence="3" id="KW-1185">Reference proteome</keyword>
<dbReference type="AlphaFoldDB" id="A0A2J6SR09"/>
<accession>A0A2J6SR09</accession>
<dbReference type="STRING" id="1095630.A0A2J6SR09"/>
<evidence type="ECO:0000313" key="3">
    <source>
        <dbReference type="Proteomes" id="UP000235371"/>
    </source>
</evidence>
<dbReference type="EMBL" id="KZ613895">
    <property type="protein sequence ID" value="PMD53169.1"/>
    <property type="molecule type" value="Genomic_DNA"/>
</dbReference>
<feature type="compositionally biased region" description="Polar residues" evidence="1">
    <location>
        <begin position="180"/>
        <end position="192"/>
    </location>
</feature>
<dbReference type="OrthoDB" id="3557446at2759"/>
<feature type="compositionally biased region" description="Acidic residues" evidence="1">
    <location>
        <begin position="338"/>
        <end position="370"/>
    </location>
</feature>
<evidence type="ECO:0000313" key="2">
    <source>
        <dbReference type="EMBL" id="PMD53169.1"/>
    </source>
</evidence>
<organism evidence="2 3">
    <name type="scientific">Hyaloscypha bicolor E</name>
    <dbReference type="NCBI Taxonomy" id="1095630"/>
    <lineage>
        <taxon>Eukaryota</taxon>
        <taxon>Fungi</taxon>
        <taxon>Dikarya</taxon>
        <taxon>Ascomycota</taxon>
        <taxon>Pezizomycotina</taxon>
        <taxon>Leotiomycetes</taxon>
        <taxon>Helotiales</taxon>
        <taxon>Hyaloscyphaceae</taxon>
        <taxon>Hyaloscypha</taxon>
        <taxon>Hyaloscypha bicolor</taxon>
    </lineage>
</organism>
<dbReference type="GeneID" id="36592028"/>
<feature type="compositionally biased region" description="Polar residues" evidence="1">
    <location>
        <begin position="124"/>
        <end position="144"/>
    </location>
</feature>
<feature type="compositionally biased region" description="Pro residues" evidence="1">
    <location>
        <begin position="233"/>
        <end position="246"/>
    </location>
</feature>
<gene>
    <name evidence="2" type="ORF">K444DRAFT_636063</name>
</gene>
<dbReference type="InParanoid" id="A0A2J6SR09"/>
<feature type="region of interest" description="Disordered" evidence="1">
    <location>
        <begin position="114"/>
        <end position="144"/>
    </location>
</feature>
<feature type="region of interest" description="Disordered" evidence="1">
    <location>
        <begin position="326"/>
        <end position="377"/>
    </location>
</feature>
<reference evidence="2 3" key="1">
    <citation type="submission" date="2016-04" db="EMBL/GenBank/DDBJ databases">
        <title>A degradative enzymes factory behind the ericoid mycorrhizal symbiosis.</title>
        <authorList>
            <consortium name="DOE Joint Genome Institute"/>
            <person name="Martino E."/>
            <person name="Morin E."/>
            <person name="Grelet G."/>
            <person name="Kuo A."/>
            <person name="Kohler A."/>
            <person name="Daghino S."/>
            <person name="Barry K."/>
            <person name="Choi C."/>
            <person name="Cichocki N."/>
            <person name="Clum A."/>
            <person name="Copeland A."/>
            <person name="Hainaut M."/>
            <person name="Haridas S."/>
            <person name="Labutti K."/>
            <person name="Lindquist E."/>
            <person name="Lipzen A."/>
            <person name="Khouja H.-R."/>
            <person name="Murat C."/>
            <person name="Ohm R."/>
            <person name="Olson A."/>
            <person name="Spatafora J."/>
            <person name="Veneault-Fourrey C."/>
            <person name="Henrissat B."/>
            <person name="Grigoriev I."/>
            <person name="Martin F."/>
            <person name="Perotto S."/>
        </authorList>
    </citation>
    <scope>NUCLEOTIDE SEQUENCE [LARGE SCALE GENOMIC DNA]</scope>
    <source>
        <strain evidence="2 3">E</strain>
    </source>
</reference>
<protein>
    <submittedName>
        <fullName evidence="2">Uncharacterized protein</fullName>
    </submittedName>
</protein>
<feature type="region of interest" description="Disordered" evidence="1">
    <location>
        <begin position="177"/>
        <end position="255"/>
    </location>
</feature>
<proteinExistence type="predicted"/>
<feature type="compositionally biased region" description="Polar residues" evidence="1">
    <location>
        <begin position="217"/>
        <end position="229"/>
    </location>
</feature>
<name>A0A2J6SR09_9HELO</name>